<evidence type="ECO:0000313" key="2">
    <source>
        <dbReference type="EMBL" id="CDR34499.1"/>
    </source>
</evidence>
<dbReference type="OrthoDB" id="5756516at2"/>
<dbReference type="eggNOG" id="COG4641">
    <property type="taxonomic scope" value="Bacteria"/>
</dbReference>
<evidence type="ECO:0000313" key="3">
    <source>
        <dbReference type="Proteomes" id="UP000031552"/>
    </source>
</evidence>
<dbReference type="RefSeq" id="WP_053331934.1">
    <property type="nucleotide sequence ID" value="NZ_CCEJ010000008.1"/>
</dbReference>
<dbReference type="InterPro" id="IPR055259">
    <property type="entry name" value="YkvP/CgeB_Glyco_trans-like"/>
</dbReference>
<dbReference type="Gene3D" id="3.40.50.2000">
    <property type="entry name" value="Glycogen Phosphorylase B"/>
    <property type="match status" value="1"/>
</dbReference>
<dbReference type="SUPFAM" id="SSF53756">
    <property type="entry name" value="UDP-Glycosyltransferase/glycogen phosphorylase"/>
    <property type="match status" value="1"/>
</dbReference>
<keyword evidence="3" id="KW-1185">Reference proteome</keyword>
<protein>
    <recommendedName>
        <fullName evidence="1">Spore protein YkvP/CgeB glycosyl transferase-like domain-containing protein</fullName>
    </recommendedName>
</protein>
<dbReference type="Pfam" id="PF13524">
    <property type="entry name" value="Glyco_trans_1_2"/>
    <property type="match status" value="1"/>
</dbReference>
<name>A0A090E149_9BACT</name>
<dbReference type="EMBL" id="CCEJ010000008">
    <property type="protein sequence ID" value="CDR34499.1"/>
    <property type="molecule type" value="Genomic_DNA"/>
</dbReference>
<gene>
    <name evidence="2" type="ORF">CSEC_1687</name>
</gene>
<dbReference type="AlphaFoldDB" id="A0A090E149"/>
<reference evidence="2" key="1">
    <citation type="submission" date="2013-12" db="EMBL/GenBank/DDBJ databases">
        <authorList>
            <person name="Linke B."/>
        </authorList>
    </citation>
    <scope>NUCLEOTIDE SEQUENCE [LARGE SCALE GENOMIC DNA]</scope>
    <source>
        <strain evidence="2">CRIB-18</strain>
    </source>
</reference>
<comment type="caution">
    <text evidence="2">The sequence shown here is derived from an EMBL/GenBank/DDBJ whole genome shotgun (WGS) entry which is preliminary data.</text>
</comment>
<sequence>MVKKIDLFMPPRSQYGVLHHFTLKLAEALVRQGVDTEVLEAEWNNPKPFLEKIFTRKPDCTLSFNGLLPDDEGRFFCDLIGIPHVAYLVDSQNQFFPLVQSPNTIVVTTDQYSRDFFRGIKCRNVIFVPHGVERELSPDLEANRTYDVTILTSLVDYEDIRTRWKERFPKVIRDAIDEAIEETLLGDDVWYVQALVNSLDRQMELKGAIDPSKIDFISILDDMEMYIKGKSRVDLIKSIKDAKVHLFGSPGDAKSWSDYLGGNLPNIQVHEPVPYVQALDIFKQSKIILNASPWIRNGSHERVLSSMASEALVITDSNEFLRNNFQSGKDLILYPYKDFETVNDLVNEYLSNHKKREEIVHKGRDSVMRAHTWDHRAKTLIRELDPILESMQKKTP</sequence>
<accession>A0A090E149</accession>
<feature type="domain" description="Spore protein YkvP/CgeB glycosyl transferase-like" evidence="1">
    <location>
        <begin position="234"/>
        <end position="381"/>
    </location>
</feature>
<proteinExistence type="predicted"/>
<reference evidence="2" key="2">
    <citation type="submission" date="2014-09" db="EMBL/GenBank/DDBJ databases">
        <title>Criblamydia sequanensis harbors a mega-plasmid encoding arsenite resistance.</title>
        <authorList>
            <person name="Bertelli C."/>
            <person name="Goesmann A."/>
            <person name="Greub G."/>
        </authorList>
    </citation>
    <scope>NUCLEOTIDE SEQUENCE [LARGE SCALE GENOMIC DNA]</scope>
    <source>
        <strain evidence="2">CRIB-18</strain>
    </source>
</reference>
<organism evidence="2 3">
    <name type="scientific">Candidatus Criblamydia sequanensis CRIB-18</name>
    <dbReference type="NCBI Taxonomy" id="1437425"/>
    <lineage>
        <taxon>Bacteria</taxon>
        <taxon>Pseudomonadati</taxon>
        <taxon>Chlamydiota</taxon>
        <taxon>Chlamydiia</taxon>
        <taxon>Parachlamydiales</taxon>
        <taxon>Candidatus Criblamydiaceae</taxon>
        <taxon>Candidatus Criblamydia</taxon>
    </lineage>
</organism>
<evidence type="ECO:0000259" key="1">
    <source>
        <dbReference type="Pfam" id="PF13524"/>
    </source>
</evidence>
<dbReference type="Proteomes" id="UP000031552">
    <property type="component" value="Unassembled WGS sequence"/>
</dbReference>
<dbReference type="STRING" id="1437425.CSEC_1687"/>